<name>U2LJD5_9FIRM</name>
<reference evidence="1 2" key="1">
    <citation type="submission" date="2013-07" db="EMBL/GenBank/DDBJ databases">
        <authorList>
            <person name="Weinstock G."/>
            <person name="Sodergren E."/>
            <person name="Wylie T."/>
            <person name="Fulton L."/>
            <person name="Fulton R."/>
            <person name="Fronick C."/>
            <person name="O'Laughlin M."/>
            <person name="Godfrey J."/>
            <person name="Miner T."/>
            <person name="Herter B."/>
            <person name="Appelbaum E."/>
            <person name="Cordes M."/>
            <person name="Lek S."/>
            <person name="Wollam A."/>
            <person name="Pepin K.H."/>
            <person name="Palsikar V.B."/>
            <person name="Mitreva M."/>
            <person name="Wilson R.K."/>
        </authorList>
    </citation>
    <scope>NUCLEOTIDE SEQUENCE [LARGE SCALE GENOMIC DNA]</scope>
    <source>
        <strain evidence="1 2">ATCC 27760</strain>
    </source>
</reference>
<evidence type="ECO:0000313" key="1">
    <source>
        <dbReference type="EMBL" id="ERJ87218.1"/>
    </source>
</evidence>
<protein>
    <submittedName>
        <fullName evidence="1">Uncharacterized protein</fullName>
    </submittedName>
</protein>
<dbReference type="HOGENOM" id="CLU_2331960_0_0_9"/>
<evidence type="ECO:0000313" key="2">
    <source>
        <dbReference type="Proteomes" id="UP000016662"/>
    </source>
</evidence>
<organism evidence="1 2">
    <name type="scientific">Ruminococcus callidus ATCC 27760</name>
    <dbReference type="NCBI Taxonomy" id="411473"/>
    <lineage>
        <taxon>Bacteria</taxon>
        <taxon>Bacillati</taxon>
        <taxon>Bacillota</taxon>
        <taxon>Clostridia</taxon>
        <taxon>Eubacteriales</taxon>
        <taxon>Oscillospiraceae</taxon>
        <taxon>Ruminococcus</taxon>
    </lineage>
</organism>
<dbReference type="AlphaFoldDB" id="U2LJD5"/>
<keyword evidence="2" id="KW-1185">Reference proteome</keyword>
<dbReference type="EMBL" id="AWVF01000449">
    <property type="protein sequence ID" value="ERJ87218.1"/>
    <property type="molecule type" value="Genomic_DNA"/>
</dbReference>
<comment type="caution">
    <text evidence="1">The sequence shown here is derived from an EMBL/GenBank/DDBJ whole genome shotgun (WGS) entry which is preliminary data.</text>
</comment>
<sequence length="98" mass="11576">MFHAVSTYPFIPIAKRYEKEDEHGRPIGDFCFDYELGLIMTSKRSMSDTFFYLGELPVQMPKGAYQKEKCQESGCFHTKWIKIEELFLGKYTKFVEEL</sequence>
<dbReference type="RefSeq" id="WP_021681690.1">
    <property type="nucleotide sequence ID" value="NZ_KI260362.1"/>
</dbReference>
<dbReference type="STRING" id="411473.RUMCAL_03380"/>
<dbReference type="Proteomes" id="UP000016662">
    <property type="component" value="Unassembled WGS sequence"/>
</dbReference>
<dbReference type="PATRIC" id="fig|411473.3.peg.2840"/>
<proteinExistence type="predicted"/>
<accession>U2LJD5</accession>
<gene>
    <name evidence="1" type="ORF">RUMCAL_03380</name>
</gene>